<keyword evidence="3" id="KW-0347">Helicase</keyword>
<dbReference type="GO" id="GO:0004386">
    <property type="term" value="F:helicase activity"/>
    <property type="evidence" value="ECO:0007669"/>
    <property type="project" value="UniProtKB-KW"/>
</dbReference>
<sequence length="1587" mass="176329">MQCGGSSWGGEVVVKKRAEWVPDPGLVREVDDLFGRAIDSYRANPNLITEHANHEDSIRVGGYSNRTLLELVQNAADAMSGADEYEEGAGRVEIVLDLGHQTLYCANAGRPFSRSGLTAIAHAHLSGKRGDEIGRFGLGFKSVLAVSDAPQVLSRSVSFEFNSSKAKTTIASIGSTATRFPILRTATRIDAEAEFAKDPILADLAQWATTVVKLPNASKLQNLKKEIEAFRSEFLLFVNAVREVRLRVIGTDADFVTSHVSRDLGEGRFRIERPDGDHDEWYVKDQMHTPSLEARAEVGEAVSRNQVKVTVAMPARFAQLRTGEFWSYFPLQDRTSASALFNAPWSVNDDRTTLLENGYNREILVTLSEMFLDVLPKVSSVDDPAAHLDYMPARGRETHSFGDEMLCAHVPQLGSRKALIPDAIGALCTPPDLRPLDFGVNVATERDHEQWIRSPNTSDDVPHWRCYASSQRVTRLRTLYICSVSSAFADSRPRDEAKALEKIRKRGIQSWLREWAEGPDVASAARALDFVLLNPRADGINSAKVIPTTDGMRSLKDRGQVYLHRFEDIDVEGACFVDADFLAVPGVEKKLGDNGFRDLDSLAKFEARLAKLSPQSEDDELPKFWDAANDVPMAQAQKVVASNKASGVKIPVPTRDGGWALPEHVLDVDGLGDAVSDRVLDPTRCTRELAHEAGVITDPVTSYPVEDEVHYEDYRQYVLDELNRRLGPGERLVEQVEFDRGDGPGPFSVLLMLKEAEAPGSIRERWTERLLKLDEVGYWLCTDIDTGLTHRVLSPVRWAVSQAGLLKSTRGYRSPDAVVSASLVEYEALLPLFRGPRHVEDALSLAKDLSEVPSEVLREALQTEVTSPISNPALTGFVLTASRLANPGRHPVLIPARVGRTVETRRPGAVYLATTEEERAFLTSKQKPYLKVDQDEAEQFVDIVGCRRFEDSFTFSLLVDGRQVEEGVLDLYTGLRSTFVEEKVTDATVAKAVQITKRVTTEDGVEDQSLEWHRQGMTLVVQAELDERRVLQIVSEAFDLRLSNAELSDILQARVHLHLEMQRQDARSASSDVERLAIYIGDDTLKENLPKGLWQALEGQGLVDGSTSVAELFLTVYGSDSIKLLAEEFRAEGYTDVPEKWAGGASTVAWLRKMGFGAKYAGRRTRHQDDEFVVPGAVKLKPLHDFQERIREELQEVLTSRGRDGRALKGMVELPTGAGKTRVATETVLRLFVDGDMSGTVLWIAQSEELCEQAVQTFGTVWRWLGDERPLTIGRLWNTNVVHEPDTEFSVVVATDAKLDRVAGTPEYEWLSRVSAVFIDEAHRAGGSKMYTKILRWLGVDGRSWERPLVGVSATPFKGRSDVVTKPTEELAARFGHHIMSAFDGNAYEELSKRGVLARVRHEVLPGVDVPLKPDELEQVQSWRKLEPKVLDRIGRDQARMRILVEDILSRDPEWPILVFTPNVLSAQVLAATLRYRQVAAEAVSGQTGRQARRDVIEKFKKGEIRVLANCDLLIQGFDAPGVRALYIARPTFSPSAYIQMAGRGLRGPANGGKPECLIVDVADNFGAVNDFLGYRAYEDLWRKQGS</sequence>
<keyword evidence="3" id="KW-0067">ATP-binding</keyword>
<dbReference type="STRING" id="1907.SGLAU_22905"/>
<dbReference type="SMART" id="SM00490">
    <property type="entry name" value="HELICc"/>
    <property type="match status" value="1"/>
</dbReference>
<dbReference type="GO" id="GO:0005829">
    <property type="term" value="C:cytosol"/>
    <property type="evidence" value="ECO:0007669"/>
    <property type="project" value="TreeGrafter"/>
</dbReference>
<dbReference type="InterPro" id="IPR027417">
    <property type="entry name" value="P-loop_NTPase"/>
</dbReference>
<dbReference type="InterPro" id="IPR001650">
    <property type="entry name" value="Helicase_C-like"/>
</dbReference>
<name>A0A089Z3Z9_STRGA</name>
<dbReference type="PROSITE" id="PS51192">
    <property type="entry name" value="HELICASE_ATP_BIND_1"/>
    <property type="match status" value="1"/>
</dbReference>
<dbReference type="InterPro" id="IPR006935">
    <property type="entry name" value="Helicase/UvrB_N"/>
</dbReference>
<protein>
    <submittedName>
        <fullName evidence="3">Helicase domain-containing protein</fullName>
    </submittedName>
</protein>
<dbReference type="GO" id="GO:0003677">
    <property type="term" value="F:DNA binding"/>
    <property type="evidence" value="ECO:0007669"/>
    <property type="project" value="InterPro"/>
</dbReference>
<dbReference type="NCBIfam" id="NF047352">
    <property type="entry name" value="P_loop_sacsin"/>
    <property type="match status" value="1"/>
</dbReference>
<dbReference type="InterPro" id="IPR050742">
    <property type="entry name" value="Helicase_Restrict-Modif_Enz"/>
</dbReference>
<evidence type="ECO:0000313" key="4">
    <source>
        <dbReference type="Proteomes" id="UP000029482"/>
    </source>
</evidence>
<dbReference type="Proteomes" id="UP000029482">
    <property type="component" value="Chromosome"/>
</dbReference>
<accession>A0A089Z3Z9</accession>
<dbReference type="GO" id="GO:0016787">
    <property type="term" value="F:hydrolase activity"/>
    <property type="evidence" value="ECO:0007669"/>
    <property type="project" value="InterPro"/>
</dbReference>
<dbReference type="SMART" id="SM00487">
    <property type="entry name" value="DEXDc"/>
    <property type="match status" value="1"/>
</dbReference>
<dbReference type="GO" id="GO:0005524">
    <property type="term" value="F:ATP binding"/>
    <property type="evidence" value="ECO:0007669"/>
    <property type="project" value="InterPro"/>
</dbReference>
<feature type="domain" description="Helicase C-terminal" evidence="2">
    <location>
        <begin position="1444"/>
        <end position="1587"/>
    </location>
</feature>
<dbReference type="PANTHER" id="PTHR47396">
    <property type="entry name" value="TYPE I RESTRICTION ENZYME ECOKI R PROTEIN"/>
    <property type="match status" value="1"/>
</dbReference>
<dbReference type="Pfam" id="PF04851">
    <property type="entry name" value="ResIII"/>
    <property type="match status" value="1"/>
</dbReference>
<dbReference type="KEGG" id="sgu:SGLAU_22905"/>
<evidence type="ECO:0000313" key="3">
    <source>
        <dbReference type="EMBL" id="AIS00531.1"/>
    </source>
</evidence>
<dbReference type="Gene3D" id="3.40.50.300">
    <property type="entry name" value="P-loop containing nucleotide triphosphate hydrolases"/>
    <property type="match status" value="2"/>
</dbReference>
<dbReference type="InterPro" id="IPR036890">
    <property type="entry name" value="HATPase_C_sf"/>
</dbReference>
<dbReference type="PROSITE" id="PS51194">
    <property type="entry name" value="HELICASE_CTER"/>
    <property type="match status" value="1"/>
</dbReference>
<dbReference type="HOGENOM" id="CLU_244979_0_0_11"/>
<dbReference type="eggNOG" id="COG1061">
    <property type="taxonomic scope" value="Bacteria"/>
</dbReference>
<evidence type="ECO:0000259" key="1">
    <source>
        <dbReference type="PROSITE" id="PS51192"/>
    </source>
</evidence>
<feature type="domain" description="Helicase ATP-binding" evidence="1">
    <location>
        <begin position="1201"/>
        <end position="1374"/>
    </location>
</feature>
<dbReference type="SUPFAM" id="SSF55874">
    <property type="entry name" value="ATPase domain of HSP90 chaperone/DNA topoisomerase II/histidine kinase"/>
    <property type="match status" value="1"/>
</dbReference>
<gene>
    <name evidence="3" type="ORF">SGLAU_22905</name>
</gene>
<keyword evidence="3" id="KW-0547">Nucleotide-binding</keyword>
<keyword evidence="4" id="KW-1185">Reference proteome</keyword>
<dbReference type="Gene3D" id="3.30.565.10">
    <property type="entry name" value="Histidine kinase-like ATPase, C-terminal domain"/>
    <property type="match status" value="1"/>
</dbReference>
<keyword evidence="3" id="KW-0378">Hydrolase</keyword>
<proteinExistence type="predicted"/>
<organism evidence="3 4">
    <name type="scientific">Streptomyces glaucescens</name>
    <dbReference type="NCBI Taxonomy" id="1907"/>
    <lineage>
        <taxon>Bacteria</taxon>
        <taxon>Bacillati</taxon>
        <taxon>Actinomycetota</taxon>
        <taxon>Actinomycetes</taxon>
        <taxon>Kitasatosporales</taxon>
        <taxon>Streptomycetaceae</taxon>
        <taxon>Streptomyces</taxon>
    </lineage>
</organism>
<dbReference type="InterPro" id="IPR014001">
    <property type="entry name" value="Helicase_ATP-bd"/>
</dbReference>
<dbReference type="SUPFAM" id="SSF52540">
    <property type="entry name" value="P-loop containing nucleoside triphosphate hydrolases"/>
    <property type="match status" value="1"/>
</dbReference>
<evidence type="ECO:0000259" key="2">
    <source>
        <dbReference type="PROSITE" id="PS51194"/>
    </source>
</evidence>
<dbReference type="EMBL" id="CP009438">
    <property type="protein sequence ID" value="AIS00531.1"/>
    <property type="molecule type" value="Genomic_DNA"/>
</dbReference>
<dbReference type="Pfam" id="PF00271">
    <property type="entry name" value="Helicase_C"/>
    <property type="match status" value="1"/>
</dbReference>
<reference evidence="4" key="1">
    <citation type="journal article" date="2015" name="J. Biotechnol.">
        <title>Complete genome sequence of the actinobacterium Streptomyces glaucescens GLA.O (DSM 40922) consisting of a linear chromosome and one linear plasmid.</title>
        <authorList>
            <person name="Ortseifen V."/>
            <person name="Winkler A."/>
            <person name="Albersmeier A."/>
            <person name="Wendler S."/>
            <person name="Puhler A."/>
            <person name="Kalinowski J."/>
            <person name="Ruckert C."/>
        </authorList>
    </citation>
    <scope>NUCLEOTIDE SEQUENCE [LARGE SCALE GENOMIC DNA]</scope>
    <source>
        <strain evidence="4">DSM 40922 / GLA O</strain>
    </source>
</reference>
<dbReference type="PANTHER" id="PTHR47396:SF1">
    <property type="entry name" value="ATP-DEPENDENT HELICASE IRC3-RELATED"/>
    <property type="match status" value="1"/>
</dbReference>